<evidence type="ECO:0000313" key="4">
    <source>
        <dbReference type="EMBL" id="EPA05397.1"/>
    </source>
</evidence>
<dbReference type="InterPro" id="IPR011006">
    <property type="entry name" value="CheY-like_superfamily"/>
</dbReference>
<evidence type="ECO:0000256" key="1">
    <source>
        <dbReference type="ARBA" id="ARBA00022553"/>
    </source>
</evidence>
<accession>S2ELC8</accession>
<keyword evidence="5" id="KW-1185">Reference proteome</keyword>
<dbReference type="GO" id="GO:0000160">
    <property type="term" value="P:phosphorelay signal transduction system"/>
    <property type="evidence" value="ECO:0007669"/>
    <property type="project" value="UniProtKB-KW"/>
</dbReference>
<dbReference type="SMART" id="SM00448">
    <property type="entry name" value="REC"/>
    <property type="match status" value="1"/>
</dbReference>
<dbReference type="OrthoDB" id="2830at2157"/>
<dbReference type="AlphaFoldDB" id="S2ELC8"/>
<name>S2ELC8_9ARCH</name>
<protein>
    <submittedName>
        <fullName evidence="4">Response regulator receiver domain protein</fullName>
    </submittedName>
</protein>
<dbReference type="InterPro" id="IPR050595">
    <property type="entry name" value="Bact_response_regulator"/>
</dbReference>
<dbReference type="Pfam" id="PF00072">
    <property type="entry name" value="Response_reg"/>
    <property type="match status" value="1"/>
</dbReference>
<dbReference type="EMBL" id="AHJG01000187">
    <property type="protein sequence ID" value="EPA05397.1"/>
    <property type="molecule type" value="Genomic_DNA"/>
</dbReference>
<keyword evidence="1" id="KW-0597">Phosphoprotein</keyword>
<organism evidence="4 5">
    <name type="scientific">Candidatus Nitrosarchaeum limnium BG20</name>
    <dbReference type="NCBI Taxonomy" id="859192"/>
    <lineage>
        <taxon>Archaea</taxon>
        <taxon>Nitrososphaerota</taxon>
        <taxon>Nitrososphaeria</taxon>
        <taxon>Nitrosopumilales</taxon>
        <taxon>Nitrosopumilaceae</taxon>
        <taxon>Nitrosarchaeum</taxon>
    </lineage>
</organism>
<proteinExistence type="predicted"/>
<evidence type="ECO:0000259" key="3">
    <source>
        <dbReference type="PROSITE" id="PS50110"/>
    </source>
</evidence>
<dbReference type="RefSeq" id="WP_010192431.1">
    <property type="nucleotide sequence ID" value="NZ_AHJG01000187.1"/>
</dbReference>
<dbReference type="PANTHER" id="PTHR44591">
    <property type="entry name" value="STRESS RESPONSE REGULATOR PROTEIN 1"/>
    <property type="match status" value="1"/>
</dbReference>
<keyword evidence="2" id="KW-0902">Two-component regulatory system</keyword>
<dbReference type="InterPro" id="IPR001789">
    <property type="entry name" value="Sig_transdc_resp-reg_receiver"/>
</dbReference>
<gene>
    <name evidence="4" type="ORF">BG20_I1226</name>
</gene>
<dbReference type="Proteomes" id="UP000014065">
    <property type="component" value="Unassembled WGS sequence"/>
</dbReference>
<reference evidence="4 5" key="1">
    <citation type="journal article" date="2012" name="J. Bacteriol.">
        <title>Genome Sequence of "Candidatus Nitrosoarchaeum limnia" BG20, a Low-Salinity Ammonia-Oxidizing Archaeon from the San Francisco Bay Estuary.</title>
        <authorList>
            <person name="Mosier A.C."/>
            <person name="Allen E.E."/>
            <person name="Kim M."/>
            <person name="Ferriera S."/>
            <person name="Francis C.A."/>
        </authorList>
    </citation>
    <scope>NUCLEOTIDE SEQUENCE [LARGE SCALE GENOMIC DNA]</scope>
    <source>
        <strain evidence="4 5">BG20</strain>
    </source>
</reference>
<feature type="domain" description="Response regulatory" evidence="3">
    <location>
        <begin position="7"/>
        <end position="124"/>
    </location>
</feature>
<evidence type="ECO:0000313" key="5">
    <source>
        <dbReference type="Proteomes" id="UP000014065"/>
    </source>
</evidence>
<dbReference type="PANTHER" id="PTHR44591:SF14">
    <property type="entry name" value="PROTEIN PILG"/>
    <property type="match status" value="1"/>
</dbReference>
<dbReference type="Gene3D" id="3.40.50.2300">
    <property type="match status" value="1"/>
</dbReference>
<sequence>MSKKFPIVLIIDDAQKFREFCEFVIKRTTKWIRVYVAKDGLEGLKMYEQYEPDLILLDLNMPKVDGFDVLKYIIKKDKNTKIIVTTSYDDSQENINRVIKLGAISFLAKPMNHIILMKTVSDALYNGKTTGLNNVKSTVSNLH</sequence>
<evidence type="ECO:0000256" key="2">
    <source>
        <dbReference type="ARBA" id="ARBA00023012"/>
    </source>
</evidence>
<dbReference type="PROSITE" id="PS50110">
    <property type="entry name" value="RESPONSE_REGULATORY"/>
    <property type="match status" value="1"/>
</dbReference>
<comment type="caution">
    <text evidence="4">The sequence shown here is derived from an EMBL/GenBank/DDBJ whole genome shotgun (WGS) entry which is preliminary data.</text>
</comment>
<dbReference type="SUPFAM" id="SSF52172">
    <property type="entry name" value="CheY-like"/>
    <property type="match status" value="1"/>
</dbReference>